<dbReference type="Pfam" id="PF04145">
    <property type="entry name" value="Ctr"/>
    <property type="match status" value="1"/>
</dbReference>
<evidence type="ECO:0000256" key="4">
    <source>
        <dbReference type="ARBA" id="ARBA00022989"/>
    </source>
</evidence>
<dbReference type="GO" id="GO:0016020">
    <property type="term" value="C:membrane"/>
    <property type="evidence" value="ECO:0007669"/>
    <property type="project" value="UniProtKB-SubCell"/>
</dbReference>
<evidence type="ECO:0000256" key="5">
    <source>
        <dbReference type="ARBA" id="ARBA00023136"/>
    </source>
</evidence>
<protein>
    <recommendedName>
        <fullName evidence="6">Copper transport protein</fullName>
    </recommendedName>
</protein>
<dbReference type="EMBL" id="JAANYQ010000003">
    <property type="protein sequence ID" value="KAF4125010.1"/>
    <property type="molecule type" value="Genomic_DNA"/>
</dbReference>
<keyword evidence="6" id="KW-0187">Copper transport</keyword>
<keyword evidence="3 6" id="KW-0812">Transmembrane</keyword>
<keyword evidence="4 6" id="KW-1133">Transmembrane helix</keyword>
<organism evidence="7 8">
    <name type="scientific">Geosmithia morbida</name>
    <dbReference type="NCBI Taxonomy" id="1094350"/>
    <lineage>
        <taxon>Eukaryota</taxon>
        <taxon>Fungi</taxon>
        <taxon>Dikarya</taxon>
        <taxon>Ascomycota</taxon>
        <taxon>Pezizomycotina</taxon>
        <taxon>Sordariomycetes</taxon>
        <taxon>Hypocreomycetidae</taxon>
        <taxon>Hypocreales</taxon>
        <taxon>Bionectriaceae</taxon>
        <taxon>Geosmithia</taxon>
    </lineage>
</organism>
<keyword evidence="6" id="KW-0186">Copper</keyword>
<evidence type="ECO:0000256" key="6">
    <source>
        <dbReference type="RuleBase" id="RU367022"/>
    </source>
</evidence>
<dbReference type="PANTHER" id="PTHR12483">
    <property type="entry name" value="SOLUTE CARRIER FAMILY 31 COPPER TRANSPORTERS"/>
    <property type="match status" value="1"/>
</dbReference>
<dbReference type="InterPro" id="IPR007274">
    <property type="entry name" value="Cop_transporter"/>
</dbReference>
<comment type="subcellular location">
    <subcellularLocation>
        <location evidence="1 6">Membrane</location>
        <topology evidence="1 6">Multi-pass membrane protein</topology>
    </subcellularLocation>
</comment>
<feature type="transmembrane region" description="Helical" evidence="6">
    <location>
        <begin position="39"/>
        <end position="59"/>
    </location>
</feature>
<feature type="transmembrane region" description="Helical" evidence="6">
    <location>
        <begin position="159"/>
        <end position="180"/>
    </location>
</feature>
<comment type="similarity">
    <text evidence="2 6">Belongs to the copper transporter (Ctr) (TC 1.A.56) family. SLC31A subfamily.</text>
</comment>
<keyword evidence="6" id="KW-0813">Transport</keyword>
<feature type="transmembrane region" description="Helical" evidence="6">
    <location>
        <begin position="120"/>
        <end position="139"/>
    </location>
</feature>
<proteinExistence type="inferred from homology"/>
<dbReference type="GO" id="GO:0005375">
    <property type="term" value="F:copper ion transmembrane transporter activity"/>
    <property type="evidence" value="ECO:0007669"/>
    <property type="project" value="UniProtKB-UniRule"/>
</dbReference>
<evidence type="ECO:0000256" key="1">
    <source>
        <dbReference type="ARBA" id="ARBA00004141"/>
    </source>
</evidence>
<comment type="caution">
    <text evidence="7">The sequence shown here is derived from an EMBL/GenBank/DDBJ whole genome shotgun (WGS) entry which is preliminary data.</text>
</comment>
<dbReference type="OrthoDB" id="161814at2759"/>
<reference evidence="7" key="1">
    <citation type="submission" date="2020-03" db="EMBL/GenBank/DDBJ databases">
        <title>Site-based positive gene gene selection in Geosmithia morbida across the United States reveals a broad range of putative effectors and factors for local host and environmental adapation.</title>
        <authorList>
            <person name="Onufrak A."/>
            <person name="Murdoch R.W."/>
            <person name="Gazis R."/>
            <person name="Huff M."/>
            <person name="Staton M."/>
            <person name="Klingeman W."/>
            <person name="Hadziabdic D."/>
        </authorList>
    </citation>
    <scope>NUCLEOTIDE SEQUENCE</scope>
    <source>
        <strain evidence="7">1262</strain>
    </source>
</reference>
<gene>
    <name evidence="7" type="ORF">GMORB2_3849</name>
</gene>
<dbReference type="Proteomes" id="UP000749293">
    <property type="component" value="Unassembled WGS sequence"/>
</dbReference>
<evidence type="ECO:0000313" key="8">
    <source>
        <dbReference type="Proteomes" id="UP000749293"/>
    </source>
</evidence>
<dbReference type="PANTHER" id="PTHR12483:SF73">
    <property type="entry name" value="COPPER TRANSPORT PROTEIN CTR3"/>
    <property type="match status" value="1"/>
</dbReference>
<sequence length="198" mass="21688">MDHSTMDHGDTDSCKISMLLNYNTVGACFVSSRWKITSAGMFAGSCIGIVLLAMLVELLRRGVGEYDRFLIKQHVAKHAAAAARSETRSVPGDGTASRAGKEAVPIPSFRPNLWQQGVRALLHTAQFTVAYFIMLLGMLPSPLPCTERGEADGLVWTAMYYNVYVLVSIFLGILVGSYIFQYESVDVSYVLTRPRGIG</sequence>
<dbReference type="RefSeq" id="XP_035323662.1">
    <property type="nucleotide sequence ID" value="XM_035465825.1"/>
</dbReference>
<keyword evidence="5 6" id="KW-0472">Membrane</keyword>
<dbReference type="GeneID" id="55970077"/>
<dbReference type="AlphaFoldDB" id="A0A9P4YY47"/>
<evidence type="ECO:0000256" key="3">
    <source>
        <dbReference type="ARBA" id="ARBA00022692"/>
    </source>
</evidence>
<keyword evidence="8" id="KW-1185">Reference proteome</keyword>
<keyword evidence="6" id="KW-0406">Ion transport</keyword>
<evidence type="ECO:0000256" key="2">
    <source>
        <dbReference type="ARBA" id="ARBA00006921"/>
    </source>
</evidence>
<accession>A0A9P4YY47</accession>
<name>A0A9P4YY47_9HYPO</name>
<evidence type="ECO:0000313" key="7">
    <source>
        <dbReference type="EMBL" id="KAF4125010.1"/>
    </source>
</evidence>